<dbReference type="Proteomes" id="UP000319663">
    <property type="component" value="Unassembled WGS sequence"/>
</dbReference>
<evidence type="ECO:0000313" key="3">
    <source>
        <dbReference type="EMBL" id="TQB75783.1"/>
    </source>
</evidence>
<keyword evidence="2" id="KW-0812">Transmembrane</keyword>
<feature type="transmembrane region" description="Helical" evidence="2">
    <location>
        <begin position="340"/>
        <end position="363"/>
    </location>
</feature>
<keyword evidence="4" id="KW-1185">Reference proteome</keyword>
<feature type="region of interest" description="Disordered" evidence="1">
    <location>
        <begin position="136"/>
        <end position="181"/>
    </location>
</feature>
<comment type="caution">
    <text evidence="3">The sequence shown here is derived from an EMBL/GenBank/DDBJ whole genome shotgun (WGS) entry which is preliminary data.</text>
</comment>
<name>A0A507R4D4_MONPU</name>
<evidence type="ECO:0000313" key="4">
    <source>
        <dbReference type="Proteomes" id="UP000319663"/>
    </source>
</evidence>
<accession>A0A507R4D4</accession>
<reference evidence="3 4" key="1">
    <citation type="submission" date="2019-06" db="EMBL/GenBank/DDBJ databases">
        <title>Wine fermentation using esterase from Monascus purpureus.</title>
        <authorList>
            <person name="Geng C."/>
            <person name="Zhang Y."/>
        </authorList>
    </citation>
    <scope>NUCLEOTIDE SEQUENCE [LARGE SCALE GENOMIC DNA]</scope>
    <source>
        <strain evidence="3">HQ1</strain>
    </source>
</reference>
<organism evidence="3 4">
    <name type="scientific">Monascus purpureus</name>
    <name type="common">Red mold</name>
    <name type="synonym">Monascus anka</name>
    <dbReference type="NCBI Taxonomy" id="5098"/>
    <lineage>
        <taxon>Eukaryota</taxon>
        <taxon>Fungi</taxon>
        <taxon>Dikarya</taxon>
        <taxon>Ascomycota</taxon>
        <taxon>Pezizomycotina</taxon>
        <taxon>Eurotiomycetes</taxon>
        <taxon>Eurotiomycetidae</taxon>
        <taxon>Eurotiales</taxon>
        <taxon>Aspergillaceae</taxon>
        <taxon>Monascus</taxon>
    </lineage>
</organism>
<sequence length="438" mass="47791">MTMKSIAFRPQRSSGPKGLVCYCCQFSTFSAAHCSPFLAQQNPVSRANRRVNPGALRPKGIPSLPLIYSQPISRRFASKKAKAASTADLEAALRQVGQESSHIRNSGSVPSNESVVQLLQRCEEIASALVLREQDGGKSFPAKDKGNATSSLLNLEEEKSSNRTTTTKRQRQLKAVMPGTNSVQSHLANSVSKIVNGIVKDEKVFISPEALASYTKIQTLLKRADDFPEIFRLYAHKPIPEENSSPVKYHKPNPKGVNSAVPADIANMALDVAIEQKDLPLVLNIIDNTFCTPAFHRAKFFKKAAVPLGALAATPAASYAIASWVSSFQNTMDPSTATGITLAAILAYVGGVSSMGMISIATANDQMERVVWMPGVPLRLRWIREEERAALDKVAVAWGFKDVSMRGEEEGEEWDSLREFIGIRGMILDKTDLMPGMQ</sequence>
<dbReference type="AlphaFoldDB" id="A0A507R4D4"/>
<keyword evidence="2" id="KW-1133">Transmembrane helix</keyword>
<feature type="compositionally biased region" description="Basic and acidic residues" evidence="1">
    <location>
        <begin position="136"/>
        <end position="146"/>
    </location>
</feature>
<evidence type="ECO:0000256" key="2">
    <source>
        <dbReference type="SAM" id="Phobius"/>
    </source>
</evidence>
<evidence type="ECO:0000256" key="1">
    <source>
        <dbReference type="SAM" id="MobiDB-lite"/>
    </source>
</evidence>
<protein>
    <submittedName>
        <fullName evidence="3">Uncharacterized protein</fullName>
    </submittedName>
</protein>
<dbReference type="EMBL" id="VIFY01000015">
    <property type="protein sequence ID" value="TQB75783.1"/>
    <property type="molecule type" value="Genomic_DNA"/>
</dbReference>
<keyword evidence="2" id="KW-0472">Membrane</keyword>
<gene>
    <name evidence="3" type="ORF">MPDQ_001747</name>
</gene>
<proteinExistence type="predicted"/>
<dbReference type="OrthoDB" id="5360701at2759"/>